<dbReference type="RefSeq" id="WP_183184210.1">
    <property type="nucleotide sequence ID" value="NZ_BMNP01000008.1"/>
</dbReference>
<feature type="region of interest" description="Disordered" evidence="1">
    <location>
        <begin position="73"/>
        <end position="100"/>
    </location>
</feature>
<evidence type="ECO:0000313" key="3">
    <source>
        <dbReference type="EMBL" id="MBB4073887.1"/>
    </source>
</evidence>
<feature type="compositionally biased region" description="Basic and acidic residues" evidence="1">
    <location>
        <begin position="84"/>
        <end position="100"/>
    </location>
</feature>
<keyword evidence="2" id="KW-1133">Transmembrane helix</keyword>
<feature type="transmembrane region" description="Helical" evidence="2">
    <location>
        <begin position="48"/>
        <end position="65"/>
    </location>
</feature>
<keyword evidence="4" id="KW-1185">Reference proteome</keyword>
<dbReference type="Pfam" id="PF26310">
    <property type="entry name" value="YczF"/>
    <property type="match status" value="1"/>
</dbReference>
<organism evidence="3 4">
    <name type="scientific">Anoxybacteroides voinovskiense</name>
    <dbReference type="NCBI Taxonomy" id="230470"/>
    <lineage>
        <taxon>Bacteria</taxon>
        <taxon>Bacillati</taxon>
        <taxon>Bacillota</taxon>
        <taxon>Bacilli</taxon>
        <taxon>Bacillales</taxon>
        <taxon>Anoxybacillaceae</taxon>
        <taxon>Anoxybacteroides</taxon>
    </lineage>
</organism>
<keyword evidence="2" id="KW-0472">Membrane</keyword>
<gene>
    <name evidence="3" type="ORF">GGR02_001650</name>
</gene>
<evidence type="ECO:0000256" key="1">
    <source>
        <dbReference type="SAM" id="MobiDB-lite"/>
    </source>
</evidence>
<keyword evidence="2" id="KW-0812">Transmembrane</keyword>
<dbReference type="Proteomes" id="UP000559598">
    <property type="component" value="Unassembled WGS sequence"/>
</dbReference>
<dbReference type="InterPro" id="IPR058725">
    <property type="entry name" value="YczF"/>
</dbReference>
<dbReference type="PROSITE" id="PS51257">
    <property type="entry name" value="PROKAR_LIPOPROTEIN"/>
    <property type="match status" value="1"/>
</dbReference>
<comment type="caution">
    <text evidence="3">The sequence shown here is derived from an EMBL/GenBank/DDBJ whole genome shotgun (WGS) entry which is preliminary data.</text>
</comment>
<dbReference type="AlphaFoldDB" id="A0A840DU79"/>
<evidence type="ECO:0000313" key="4">
    <source>
        <dbReference type="Proteomes" id="UP000559598"/>
    </source>
</evidence>
<accession>A0A840DU79</accession>
<sequence>MKLIAISFFISVLLACIAIGMNLLLGMNLERAVIDIVNPFKVMSPMEMVMFFLIIGLWGLEMFVAKKNSLRLPQGGNSQQPQRVEQHDERCAHVGENGHP</sequence>
<dbReference type="EMBL" id="JACIDE010000009">
    <property type="protein sequence ID" value="MBB4073887.1"/>
    <property type="molecule type" value="Genomic_DNA"/>
</dbReference>
<name>A0A840DU79_9BACL</name>
<protein>
    <submittedName>
        <fullName evidence="3">Uncharacterized protein YqfA (UPF0365 family)</fullName>
    </submittedName>
</protein>
<reference evidence="3 4" key="1">
    <citation type="submission" date="2020-08" db="EMBL/GenBank/DDBJ databases">
        <title>Genomic Encyclopedia of Type Strains, Phase IV (KMG-IV): sequencing the most valuable type-strain genomes for metagenomic binning, comparative biology and taxonomic classification.</title>
        <authorList>
            <person name="Goeker M."/>
        </authorList>
    </citation>
    <scope>NUCLEOTIDE SEQUENCE [LARGE SCALE GENOMIC DNA]</scope>
    <source>
        <strain evidence="3 4">DSM 17075</strain>
    </source>
</reference>
<evidence type="ECO:0000256" key="2">
    <source>
        <dbReference type="SAM" id="Phobius"/>
    </source>
</evidence>
<proteinExistence type="predicted"/>